<feature type="compositionally biased region" description="Acidic residues" evidence="4">
    <location>
        <begin position="25"/>
        <end position="34"/>
    </location>
</feature>
<dbReference type="AlphaFoldDB" id="A0A976QVF1"/>
<dbReference type="EMBL" id="CP056072">
    <property type="protein sequence ID" value="UKK02925.2"/>
    <property type="molecule type" value="Genomic_DNA"/>
</dbReference>
<dbReference type="GO" id="GO:0003723">
    <property type="term" value="F:RNA binding"/>
    <property type="evidence" value="ECO:0007669"/>
    <property type="project" value="UniProtKB-UniRule"/>
</dbReference>
<feature type="region of interest" description="Disordered" evidence="4">
    <location>
        <begin position="1"/>
        <end position="93"/>
    </location>
</feature>
<dbReference type="Proteomes" id="UP000244811">
    <property type="component" value="Chromosome 4"/>
</dbReference>
<comment type="subcellular location">
    <subcellularLocation>
        <location evidence="1">Nucleus</location>
    </subcellularLocation>
</comment>
<proteinExistence type="predicted"/>
<dbReference type="InterPro" id="IPR035979">
    <property type="entry name" value="RBD_domain_sf"/>
</dbReference>
<accession>A0A976QVF1</accession>
<feature type="region of interest" description="Disordered" evidence="4">
    <location>
        <begin position="350"/>
        <end position="402"/>
    </location>
</feature>
<dbReference type="Pfam" id="PF00076">
    <property type="entry name" value="RRM_1"/>
    <property type="match status" value="2"/>
</dbReference>
<evidence type="ECO:0000256" key="4">
    <source>
        <dbReference type="SAM" id="MobiDB-lite"/>
    </source>
</evidence>
<dbReference type="InterPro" id="IPR000504">
    <property type="entry name" value="RRM_dom"/>
</dbReference>
<evidence type="ECO:0000313" key="6">
    <source>
        <dbReference type="EMBL" id="UKK02925.2"/>
    </source>
</evidence>
<feature type="compositionally biased region" description="Low complexity" evidence="4">
    <location>
        <begin position="350"/>
        <end position="366"/>
    </location>
</feature>
<dbReference type="GO" id="GO:0000785">
    <property type="term" value="C:chromatin"/>
    <property type="evidence" value="ECO:0007669"/>
    <property type="project" value="TreeGrafter"/>
</dbReference>
<feature type="compositionally biased region" description="Basic and acidic residues" evidence="4">
    <location>
        <begin position="1"/>
        <end position="13"/>
    </location>
</feature>
<feature type="domain" description="RRM" evidence="5">
    <location>
        <begin position="107"/>
        <end position="188"/>
    </location>
</feature>
<dbReference type="SUPFAM" id="SSF54928">
    <property type="entry name" value="RNA-binding domain, RBD"/>
    <property type="match status" value="2"/>
</dbReference>
<dbReference type="Gene3D" id="3.30.70.330">
    <property type="match status" value="2"/>
</dbReference>
<keyword evidence="3" id="KW-0694">RNA-binding</keyword>
<dbReference type="PANTHER" id="PTHR48033">
    <property type="entry name" value="RNA-BINDING (RRM/RBD/RNP MOTIFS) FAMILY PROTEIN"/>
    <property type="match status" value="1"/>
</dbReference>
<evidence type="ECO:0000256" key="3">
    <source>
        <dbReference type="PROSITE-ProRule" id="PRU00176"/>
    </source>
</evidence>
<dbReference type="GO" id="GO:0010468">
    <property type="term" value="P:regulation of gene expression"/>
    <property type="evidence" value="ECO:0007669"/>
    <property type="project" value="TreeGrafter"/>
</dbReference>
<feature type="compositionally biased region" description="Low complexity" evidence="4">
    <location>
        <begin position="56"/>
        <end position="78"/>
    </location>
</feature>
<dbReference type="SMART" id="SM00360">
    <property type="entry name" value="RRM"/>
    <property type="match status" value="2"/>
</dbReference>
<feature type="compositionally biased region" description="Polar residues" evidence="4">
    <location>
        <begin position="391"/>
        <end position="402"/>
    </location>
</feature>
<evidence type="ECO:0000256" key="1">
    <source>
        <dbReference type="ARBA" id="ARBA00004123"/>
    </source>
</evidence>
<sequence length="402" mass="44019">MARKTKAQDKEAESAPSAEKTPEENPTEETEENTVVESGEEQKPESTADSNDSCATEPETTNETGTNETSSETTSNPPATQTSTIEKPPSTGLIASHLPNTLIDSTLKFFVGGLHPNTDETELSNYFAKYGQILSTQVMRDLNTGRHRGFGFVTLKVQHNSMNVFKDSHTVTGKRVDVRAMQTDVAASLKKKIFVGGLSKALNEEMLDEYFSKFGEVEKVTIMRQLDGTSRGFGFIVFTTEEAASGALRNPTHFVYGNKVDVRAAETRPKQSGPHHANAVYPYGIMQAPADMYSAAAPMYRPQGAYDPAQYANMTQQQMVQHQYPQYQLLQQQMLQQQMSMAGTYGGYYSSSTQQATPAATTNPTPYSGASVSYGAYRGREGSYQGGPGSDPSSRGYRQQPY</sequence>
<dbReference type="InterPro" id="IPR012677">
    <property type="entry name" value="Nucleotide-bd_a/b_plait_sf"/>
</dbReference>
<feature type="domain" description="RRM" evidence="5">
    <location>
        <begin position="191"/>
        <end position="267"/>
    </location>
</feature>
<reference evidence="6" key="1">
    <citation type="submission" date="2022-07" db="EMBL/GenBank/DDBJ databases">
        <title>Evaluation of T. orientalis genome assembly methods using nanopore sequencing and analysis of variation between genomes.</title>
        <authorList>
            <person name="Yam J."/>
            <person name="Micallef M.L."/>
            <person name="Liu M."/>
            <person name="Djordjevic S.P."/>
            <person name="Bogema D.R."/>
            <person name="Jenkins C."/>
        </authorList>
    </citation>
    <scope>NUCLEOTIDE SEQUENCE</scope>
    <source>
        <strain evidence="6">Goon Nure</strain>
    </source>
</reference>
<name>A0A976QVF1_THEOR</name>
<keyword evidence="2" id="KW-0539">Nucleus</keyword>
<gene>
    <name evidence="6" type="ORF">MACK_003023</name>
</gene>
<dbReference type="GO" id="GO:0005654">
    <property type="term" value="C:nucleoplasm"/>
    <property type="evidence" value="ECO:0007669"/>
    <property type="project" value="TreeGrafter"/>
</dbReference>
<dbReference type="PANTHER" id="PTHR48033:SF10">
    <property type="entry name" value="RNA-BINDING PROTEIN SQUID"/>
    <property type="match status" value="1"/>
</dbReference>
<evidence type="ECO:0000259" key="5">
    <source>
        <dbReference type="PROSITE" id="PS50102"/>
    </source>
</evidence>
<evidence type="ECO:0000256" key="2">
    <source>
        <dbReference type="ARBA" id="ARBA00023242"/>
    </source>
</evidence>
<evidence type="ECO:0000313" key="7">
    <source>
        <dbReference type="Proteomes" id="UP000244811"/>
    </source>
</evidence>
<protein>
    <recommendedName>
        <fullName evidence="5">RRM domain-containing protein</fullName>
    </recommendedName>
</protein>
<dbReference type="PROSITE" id="PS50102">
    <property type="entry name" value="RRM"/>
    <property type="match status" value="2"/>
</dbReference>
<organism evidence="6 7">
    <name type="scientific">Theileria orientalis</name>
    <dbReference type="NCBI Taxonomy" id="68886"/>
    <lineage>
        <taxon>Eukaryota</taxon>
        <taxon>Sar</taxon>
        <taxon>Alveolata</taxon>
        <taxon>Apicomplexa</taxon>
        <taxon>Aconoidasida</taxon>
        <taxon>Piroplasmida</taxon>
        <taxon>Theileriidae</taxon>
        <taxon>Theileria</taxon>
    </lineage>
</organism>